<proteinExistence type="inferred from homology"/>
<name>A0A7D5E6T1_9EURY</name>
<feature type="compositionally biased region" description="Polar residues" evidence="7">
    <location>
        <begin position="485"/>
        <end position="499"/>
    </location>
</feature>
<keyword evidence="5 6" id="KW-0535">Nitrogen fixation</keyword>
<dbReference type="EMBL" id="CP058215">
    <property type="protein sequence ID" value="QLC49118.1"/>
    <property type="molecule type" value="Genomic_DNA"/>
</dbReference>
<feature type="region of interest" description="Disordered" evidence="7">
    <location>
        <begin position="452"/>
        <end position="499"/>
    </location>
</feature>
<dbReference type="PANTHER" id="PTHR42956">
    <property type="entry name" value="NITROGENASE IRON-MOLYBDENUM COFACTOR BIOSYNTHESIS PROTEIN NIFE"/>
    <property type="match status" value="1"/>
</dbReference>
<dbReference type="NCBIfam" id="TIGR01283">
    <property type="entry name" value="nifE"/>
    <property type="match status" value="1"/>
</dbReference>
<evidence type="ECO:0000313" key="10">
    <source>
        <dbReference type="Proteomes" id="UP000509594"/>
    </source>
</evidence>
<dbReference type="RefSeq" id="WP_176964181.1">
    <property type="nucleotide sequence ID" value="NZ_CP058215.1"/>
</dbReference>
<evidence type="ECO:0000256" key="1">
    <source>
        <dbReference type="ARBA" id="ARBA00003171"/>
    </source>
</evidence>
<dbReference type="Gene3D" id="3.40.50.1980">
    <property type="entry name" value="Nitrogenase molybdenum iron protein domain"/>
    <property type="match status" value="1"/>
</dbReference>
<evidence type="ECO:0000256" key="7">
    <source>
        <dbReference type="SAM" id="MobiDB-lite"/>
    </source>
</evidence>
<dbReference type="SUPFAM" id="SSF53807">
    <property type="entry name" value="Helical backbone' metal receptor"/>
    <property type="match status" value="1"/>
</dbReference>
<dbReference type="UniPathway" id="UPA00782"/>
<dbReference type="InterPro" id="IPR000510">
    <property type="entry name" value="Nase/OxRdtase_comp1"/>
</dbReference>
<reference evidence="9 10" key="1">
    <citation type="submission" date="2020-06" db="EMBL/GenBank/DDBJ databases">
        <title>Methanolobus halotolerans sp. nov., isolated from a saline lake Tus in Siberia.</title>
        <authorList>
            <person name="Shen Y."/>
            <person name="Chen S.-C."/>
            <person name="Lai M.-C."/>
            <person name="Huang H.-H."/>
            <person name="Chiu H.-H."/>
            <person name="Tang S.-L."/>
            <person name="Rogozin D.Y."/>
            <person name="Degermendzhy A.G."/>
        </authorList>
    </citation>
    <scope>NUCLEOTIDE SEQUENCE [LARGE SCALE GENOMIC DNA]</scope>
    <source>
        <strain evidence="9 10">DSM 21339</strain>
    </source>
</reference>
<evidence type="ECO:0000256" key="2">
    <source>
        <dbReference type="ARBA" id="ARBA00005155"/>
    </source>
</evidence>
<dbReference type="AlphaFoldDB" id="A0A7D5E6T1"/>
<comment type="function">
    <text evidence="1">This protein may play a role in the biosynthesis of the prosthetic group of nitrogenase (FeMo cofactor).</text>
</comment>
<dbReference type="InterPro" id="IPR049939">
    <property type="entry name" value="NifE-like"/>
</dbReference>
<accession>A0A7D5E6T1</accession>
<organism evidence="9 10">
    <name type="scientific">Methanolobus zinderi</name>
    <dbReference type="NCBI Taxonomy" id="536044"/>
    <lineage>
        <taxon>Archaea</taxon>
        <taxon>Methanobacteriati</taxon>
        <taxon>Methanobacteriota</taxon>
        <taxon>Stenosarchaea group</taxon>
        <taxon>Methanomicrobia</taxon>
        <taxon>Methanosarcinales</taxon>
        <taxon>Methanosarcinaceae</taxon>
        <taxon>Methanolobus</taxon>
    </lineage>
</organism>
<comment type="pathway">
    <text evidence="2">Cofactor biosynthesis; Fe-Mo cofactor biosynthesis.</text>
</comment>
<dbReference type="InterPro" id="IPR005973">
    <property type="entry name" value="NifE"/>
</dbReference>
<dbReference type="PANTHER" id="PTHR42956:SF1">
    <property type="entry name" value="NITROGENASE IRON-MOLYBDENUM COFACTOR BIOSYNTHESIS PROTEIN NIFE"/>
    <property type="match status" value="1"/>
</dbReference>
<evidence type="ECO:0000313" key="9">
    <source>
        <dbReference type="EMBL" id="QLC49118.1"/>
    </source>
</evidence>
<evidence type="ECO:0000256" key="6">
    <source>
        <dbReference type="RuleBase" id="RU004021"/>
    </source>
</evidence>
<dbReference type="Pfam" id="PF00148">
    <property type="entry name" value="Oxidored_nitro"/>
    <property type="match status" value="1"/>
</dbReference>
<dbReference type="GO" id="GO:0065003">
    <property type="term" value="P:protein-containing complex assembly"/>
    <property type="evidence" value="ECO:0007669"/>
    <property type="project" value="InterPro"/>
</dbReference>
<gene>
    <name evidence="9" type="primary">nifE</name>
    <name evidence="9" type="ORF">HWN40_01970</name>
</gene>
<dbReference type="PROSITE" id="PS00699">
    <property type="entry name" value="NITROGENASE_1_1"/>
    <property type="match status" value="1"/>
</dbReference>
<evidence type="ECO:0000256" key="5">
    <source>
        <dbReference type="ARBA" id="ARBA00023231"/>
    </source>
</evidence>
<dbReference type="GO" id="GO:0016163">
    <property type="term" value="F:nitrogenase activity"/>
    <property type="evidence" value="ECO:0007669"/>
    <property type="project" value="InterPro"/>
</dbReference>
<dbReference type="Proteomes" id="UP000509594">
    <property type="component" value="Chromosome"/>
</dbReference>
<comment type="similarity">
    <text evidence="3 6">Belongs to the NifD/NifK/NifE/NifN family.</text>
</comment>
<evidence type="ECO:0000259" key="8">
    <source>
        <dbReference type="Pfam" id="PF00148"/>
    </source>
</evidence>
<sequence>MPDITSVINTLDERQPYIALKQAKKGGELACDNTSIAGSMSQRACVYSGARVALNPVTDAIHLVHGPIGCASYTWDIRGSLSSDKETFRTSFSTDMKELDVVFGGEKKLSKCIDELVELYNPPVIFVYSTCIVGIIGDDLQAVCKESTERVGIPVIPVQSEGFKGTKSDGYKAACNALKELIGTREPEIKSEYRINILGDYNVAGDVWLVKPLFEKMGIQVITSMTGDATVDSISKSHGAQLNLVQCSGSMTFLAKWMKQEFGTPFRKVSYFGIDDLAIALRTVAEFFGSEEMMKIAEEIIENETRRIMPEIKAIRSRLEGKTAAIYMGGAAKALTLIKGFHELGMEVVIIGTQTGKRDDYKQISYQVKDGTVIVDDANPLELADLIRKQKADLMVAGVKERFLAYKLGVAFCDFNHDRVIEFEGYDGFLNFARELDASINSPVWKAYGSKLRPANDGDTPSESSDLKAENGTKLKSSIKETNKMQDLNTATLHQESIA</sequence>
<dbReference type="PROSITE" id="PS00090">
    <property type="entry name" value="NITROGENASE_1_2"/>
    <property type="match status" value="1"/>
</dbReference>
<dbReference type="KEGG" id="mzi:HWN40_01970"/>
<dbReference type="GeneID" id="55820403"/>
<protein>
    <recommendedName>
        <fullName evidence="4">Nitrogenase iron-molybdenum cofactor biosynthesis protein NifE</fullName>
    </recommendedName>
</protein>
<keyword evidence="10" id="KW-1185">Reference proteome</keyword>
<dbReference type="OrthoDB" id="61861at2157"/>
<dbReference type="InterPro" id="IPR000318">
    <property type="entry name" value="Nase_comp1_CS"/>
</dbReference>
<evidence type="ECO:0000256" key="4">
    <source>
        <dbReference type="ARBA" id="ARBA00013280"/>
    </source>
</evidence>
<feature type="domain" description="Nitrogenase/oxidoreductase component 1" evidence="8">
    <location>
        <begin position="45"/>
        <end position="440"/>
    </location>
</feature>
<evidence type="ECO:0000256" key="3">
    <source>
        <dbReference type="ARBA" id="ARBA00011002"/>
    </source>
</evidence>
<feature type="compositionally biased region" description="Basic and acidic residues" evidence="7">
    <location>
        <begin position="465"/>
        <end position="484"/>
    </location>
</feature>
<dbReference type="Gene3D" id="3.40.50.12380">
    <property type="entry name" value="Nitrogenase MoFe cofactor biosynthesis protein NifE, C-terminal"/>
    <property type="match status" value="1"/>
</dbReference>